<evidence type="ECO:0000313" key="3">
    <source>
        <dbReference type="Proteomes" id="UP001281761"/>
    </source>
</evidence>
<dbReference type="Proteomes" id="UP001281761">
    <property type="component" value="Unassembled WGS sequence"/>
</dbReference>
<feature type="compositionally biased region" description="Pro residues" evidence="1">
    <location>
        <begin position="303"/>
        <end position="318"/>
    </location>
</feature>
<sequence>MIYMPVLVKSIIPLSLIRFKYPAHDASASTFEKILTIEWKVFDNLQSPSRQQIEEYISSTIIEHELYTHFSIKCTPNRTSYDEFRRIHSLIKLLHTVSEYAQKQDSAPDYPKMRNFNDFSRLRATDIVNWIKESTQFEFLTTFKGTSTNNEEERILRQSLKGISQFVSCASRETMSIFPVLFVSVASTLPAWNTVERDELTKRKNTLRFLEVLVFQVFFNELHNWQLARDLLERDDNLSLDPDLFNIIDSAIQNRPKPPAYDTVNIEELVDKEEAYKKRQVPRVPPPLPPPPPPTIITHIPLNRPPPPPVPPKDPPSPAVYTTQVTEKEPGQLKFIKRRKEQVEPE</sequence>
<protein>
    <submittedName>
        <fullName evidence="2">Uncharacterized protein</fullName>
    </submittedName>
</protein>
<feature type="region of interest" description="Disordered" evidence="1">
    <location>
        <begin position="277"/>
        <end position="346"/>
    </location>
</feature>
<keyword evidence="3" id="KW-1185">Reference proteome</keyword>
<reference evidence="2 3" key="1">
    <citation type="journal article" date="2022" name="bioRxiv">
        <title>Genomics of Preaxostyla Flagellates Illuminates Evolutionary Transitions and the Path Towards Mitochondrial Loss.</title>
        <authorList>
            <person name="Novak L.V.F."/>
            <person name="Treitli S.C."/>
            <person name="Pyrih J."/>
            <person name="Halakuc P."/>
            <person name="Pipaliya S.V."/>
            <person name="Vacek V."/>
            <person name="Brzon O."/>
            <person name="Soukal P."/>
            <person name="Eme L."/>
            <person name="Dacks J.B."/>
            <person name="Karnkowska A."/>
            <person name="Elias M."/>
            <person name="Hampl V."/>
        </authorList>
    </citation>
    <scope>NUCLEOTIDE SEQUENCE [LARGE SCALE GENOMIC DNA]</scope>
    <source>
        <strain evidence="2">NAU3</strain>
        <tissue evidence="2">Gut</tissue>
    </source>
</reference>
<evidence type="ECO:0000313" key="2">
    <source>
        <dbReference type="EMBL" id="KAK2953706.1"/>
    </source>
</evidence>
<evidence type="ECO:0000256" key="1">
    <source>
        <dbReference type="SAM" id="MobiDB-lite"/>
    </source>
</evidence>
<accession>A0ABQ9XMU3</accession>
<proteinExistence type="predicted"/>
<gene>
    <name evidence="2" type="ORF">BLNAU_11263</name>
</gene>
<comment type="caution">
    <text evidence="2">The sequence shown here is derived from an EMBL/GenBank/DDBJ whole genome shotgun (WGS) entry which is preliminary data.</text>
</comment>
<organism evidence="2 3">
    <name type="scientific">Blattamonas nauphoetae</name>
    <dbReference type="NCBI Taxonomy" id="2049346"/>
    <lineage>
        <taxon>Eukaryota</taxon>
        <taxon>Metamonada</taxon>
        <taxon>Preaxostyla</taxon>
        <taxon>Oxymonadida</taxon>
        <taxon>Blattamonas</taxon>
    </lineage>
</organism>
<dbReference type="EMBL" id="JARBJD010000087">
    <property type="protein sequence ID" value="KAK2953706.1"/>
    <property type="molecule type" value="Genomic_DNA"/>
</dbReference>
<feature type="compositionally biased region" description="Pro residues" evidence="1">
    <location>
        <begin position="283"/>
        <end position="295"/>
    </location>
</feature>
<name>A0ABQ9XMU3_9EUKA</name>